<reference evidence="3" key="1">
    <citation type="submission" date="2022-04" db="EMBL/GenBank/DDBJ databases">
        <title>A functionally conserved STORR gene fusion in Papaver species that diverged 16.8 million years ago.</title>
        <authorList>
            <person name="Catania T."/>
        </authorList>
    </citation>
    <scope>NUCLEOTIDE SEQUENCE</scope>
    <source>
        <strain evidence="3">S-188037</strain>
    </source>
</reference>
<accession>A0AAD4SNP0</accession>
<organism evidence="3 4">
    <name type="scientific">Papaver atlanticum</name>
    <dbReference type="NCBI Taxonomy" id="357466"/>
    <lineage>
        <taxon>Eukaryota</taxon>
        <taxon>Viridiplantae</taxon>
        <taxon>Streptophyta</taxon>
        <taxon>Embryophyta</taxon>
        <taxon>Tracheophyta</taxon>
        <taxon>Spermatophyta</taxon>
        <taxon>Magnoliopsida</taxon>
        <taxon>Ranunculales</taxon>
        <taxon>Papaveraceae</taxon>
        <taxon>Papaveroideae</taxon>
        <taxon>Papaver</taxon>
    </lineage>
</organism>
<keyword evidence="1" id="KW-0347">Helicase</keyword>
<dbReference type="GO" id="GO:0006310">
    <property type="term" value="P:DNA recombination"/>
    <property type="evidence" value="ECO:0007669"/>
    <property type="project" value="UniProtKB-KW"/>
</dbReference>
<proteinExistence type="inferred from homology"/>
<keyword evidence="1" id="KW-0227">DNA damage</keyword>
<evidence type="ECO:0000313" key="4">
    <source>
        <dbReference type="Proteomes" id="UP001202328"/>
    </source>
</evidence>
<dbReference type="SUPFAM" id="SSF52540">
    <property type="entry name" value="P-loop containing nucleoside triphosphate hydrolases"/>
    <property type="match status" value="1"/>
</dbReference>
<dbReference type="GO" id="GO:0016787">
    <property type="term" value="F:hydrolase activity"/>
    <property type="evidence" value="ECO:0007669"/>
    <property type="project" value="UniProtKB-KW"/>
</dbReference>
<gene>
    <name evidence="3" type="ORF">MKW98_004753</name>
</gene>
<keyword evidence="1" id="KW-0233">DNA recombination</keyword>
<dbReference type="InterPro" id="IPR027417">
    <property type="entry name" value="P-loop_NTPase"/>
</dbReference>
<comment type="catalytic activity">
    <reaction evidence="1">
        <text>ATP + H2O = ADP + phosphate + H(+)</text>
        <dbReference type="Rhea" id="RHEA:13065"/>
        <dbReference type="ChEBI" id="CHEBI:15377"/>
        <dbReference type="ChEBI" id="CHEBI:15378"/>
        <dbReference type="ChEBI" id="CHEBI:30616"/>
        <dbReference type="ChEBI" id="CHEBI:43474"/>
        <dbReference type="ChEBI" id="CHEBI:456216"/>
        <dbReference type="EC" id="5.6.2.3"/>
    </reaction>
</comment>
<dbReference type="EMBL" id="JAJJMB010009125">
    <property type="protein sequence ID" value="KAI3916312.1"/>
    <property type="molecule type" value="Genomic_DNA"/>
</dbReference>
<dbReference type="EC" id="5.6.2.3" evidence="1"/>
<comment type="caution">
    <text evidence="3">The sequence shown here is derived from an EMBL/GenBank/DDBJ whole genome shotgun (WGS) entry which is preliminary data.</text>
</comment>
<dbReference type="Gene3D" id="3.40.50.300">
    <property type="entry name" value="P-loop containing nucleotide triphosphate hydrolases"/>
    <property type="match status" value="1"/>
</dbReference>
<evidence type="ECO:0000256" key="1">
    <source>
        <dbReference type="RuleBase" id="RU363044"/>
    </source>
</evidence>
<comment type="similarity">
    <text evidence="1">Belongs to the helicase family.</text>
</comment>
<dbReference type="GO" id="GO:0000723">
    <property type="term" value="P:telomere maintenance"/>
    <property type="evidence" value="ECO:0007669"/>
    <property type="project" value="InterPro"/>
</dbReference>
<dbReference type="Proteomes" id="UP001202328">
    <property type="component" value="Unassembled WGS sequence"/>
</dbReference>
<evidence type="ECO:0000259" key="2">
    <source>
        <dbReference type="Pfam" id="PF05970"/>
    </source>
</evidence>
<dbReference type="InterPro" id="IPR010285">
    <property type="entry name" value="DNA_helicase_pif1-like_DEAD"/>
</dbReference>
<dbReference type="PANTHER" id="PTHR10492">
    <property type="match status" value="1"/>
</dbReference>
<keyword evidence="4" id="KW-1185">Reference proteome</keyword>
<keyword evidence="1" id="KW-0547">Nucleotide-binding</keyword>
<dbReference type="GO" id="GO:0005524">
    <property type="term" value="F:ATP binding"/>
    <property type="evidence" value="ECO:0007669"/>
    <property type="project" value="UniProtKB-KW"/>
</dbReference>
<keyword evidence="1" id="KW-0067">ATP-binding</keyword>
<keyword evidence="1" id="KW-0234">DNA repair</keyword>
<protein>
    <recommendedName>
        <fullName evidence="1">ATP-dependent DNA helicase</fullName>
        <ecNumber evidence="1">5.6.2.3</ecNumber>
    </recommendedName>
</protein>
<dbReference type="CDD" id="cd18809">
    <property type="entry name" value="SF1_C_RecD"/>
    <property type="match status" value="1"/>
</dbReference>
<dbReference type="GO" id="GO:0043139">
    <property type="term" value="F:5'-3' DNA helicase activity"/>
    <property type="evidence" value="ECO:0007669"/>
    <property type="project" value="UniProtKB-EC"/>
</dbReference>
<sequence length="350" mass="39221">MQNKFCIEAVDRTLRDVTKNITAFGGITVVLGGDFRQTLPVIQRGCREQIVGASIRRSVLWNNVIVLKLTQNMRLGNEDTENVEFAEFLLQVCQLKFPLERGERINFYTRMGTDPEPKIKLPQTMYRCANLSELISKIYPGIEGHNIPTAKYLTERTILSPRNEDVAAINDVILNMYQGSYRSYMAADKLAEDLEKGSSGNMGCPSESLNAMNPPGLPPFNLKVKVGSPVILRVEYCGGHVIEDTILTGDKQGQLVFIPRISLTPSSSDLMVRISRRQFPIRLAYAMTINKSQGQSVKFVGIDLRTPVFCHGQLYVALSRCTTARRIKLLMPENSEGNETDNVVYPEILL</sequence>
<name>A0AAD4SNP0_9MAGN</name>
<dbReference type="AlphaFoldDB" id="A0AAD4SNP0"/>
<comment type="cofactor">
    <cofactor evidence="1">
        <name>Mg(2+)</name>
        <dbReference type="ChEBI" id="CHEBI:18420"/>
    </cofactor>
</comment>
<keyword evidence="1" id="KW-0378">Hydrolase</keyword>
<evidence type="ECO:0000313" key="3">
    <source>
        <dbReference type="EMBL" id="KAI3916312.1"/>
    </source>
</evidence>
<dbReference type="PANTHER" id="PTHR10492:SF57">
    <property type="entry name" value="ATP-DEPENDENT DNA HELICASE"/>
    <property type="match status" value="1"/>
</dbReference>
<dbReference type="Pfam" id="PF05970">
    <property type="entry name" value="PIF1"/>
    <property type="match status" value="1"/>
</dbReference>
<feature type="domain" description="DNA helicase Pif1-like DEAD-box helicase" evidence="2">
    <location>
        <begin position="1"/>
        <end position="93"/>
    </location>
</feature>
<dbReference type="GO" id="GO:0006281">
    <property type="term" value="P:DNA repair"/>
    <property type="evidence" value="ECO:0007669"/>
    <property type="project" value="UniProtKB-KW"/>
</dbReference>